<feature type="region of interest" description="Disordered" evidence="1">
    <location>
        <begin position="208"/>
        <end position="229"/>
    </location>
</feature>
<proteinExistence type="predicted"/>
<name>A0A6J4IK28_9ACTN</name>
<evidence type="ECO:0000313" key="2">
    <source>
        <dbReference type="EMBL" id="CAA9252150.1"/>
    </source>
</evidence>
<gene>
    <name evidence="2" type="ORF">AVDCRST_MAG50-2304</name>
</gene>
<accession>A0A6J4IK28</accession>
<organism evidence="2">
    <name type="scientific">uncultured Acidimicrobiales bacterium</name>
    <dbReference type="NCBI Taxonomy" id="310071"/>
    <lineage>
        <taxon>Bacteria</taxon>
        <taxon>Bacillati</taxon>
        <taxon>Actinomycetota</taxon>
        <taxon>Acidimicrobiia</taxon>
        <taxon>Acidimicrobiales</taxon>
        <taxon>environmental samples</taxon>
    </lineage>
</organism>
<protein>
    <submittedName>
        <fullName evidence="2">Uncharacterized protein</fullName>
    </submittedName>
</protein>
<reference evidence="2" key="1">
    <citation type="submission" date="2020-02" db="EMBL/GenBank/DDBJ databases">
        <authorList>
            <person name="Meier V. D."/>
        </authorList>
    </citation>
    <scope>NUCLEOTIDE SEQUENCE</scope>
    <source>
        <strain evidence="2">AVDCRST_MAG50</strain>
    </source>
</reference>
<sequence>MPTPEVETLRAAVERVAGQLYALDTDPQLALLRDGSLRGASAKAAAEVTPLIDSLWQRYPDLQAAAADVADTGPVPASVLQTLYQVEVDLAEVTAVGERFVAAWHQVLPELDEATVTVAGLEAQAVSLGVPHDGAVVAARRALDAFSSAVAADPLTADATTASATIEKAATRIRELVWARDGLDDGLQAAREIVSELRRLIPEGAEAAEHTRSRITDPSGLLEPLDPASVDGDERSLGPWLERLATQAAAGDWLAASTGLERWRLVADGHLRNARAVLEANRAPVERRESLRGLLGAYEAKAGAARLAEHPDVMGLHRAARAALLARPCDLQAGEVALRAYGEAISSLTRSSRAAQPDAS</sequence>
<dbReference type="EMBL" id="CADCTF010000111">
    <property type="protein sequence ID" value="CAA9252150.1"/>
    <property type="molecule type" value="Genomic_DNA"/>
</dbReference>
<dbReference type="AlphaFoldDB" id="A0A6J4IK28"/>
<evidence type="ECO:0000256" key="1">
    <source>
        <dbReference type="SAM" id="MobiDB-lite"/>
    </source>
</evidence>